<name>A0A6N9NQ06_9FLAO</name>
<dbReference type="Gene3D" id="3.40.50.720">
    <property type="entry name" value="NAD(P)-binding Rossmann-like Domain"/>
    <property type="match status" value="1"/>
</dbReference>
<dbReference type="SUPFAM" id="SSF116726">
    <property type="entry name" value="TrkA C-terminal domain-like"/>
    <property type="match status" value="1"/>
</dbReference>
<dbReference type="GO" id="GO:0008324">
    <property type="term" value="F:monoatomic cation transmembrane transporter activity"/>
    <property type="evidence" value="ECO:0007669"/>
    <property type="project" value="InterPro"/>
</dbReference>
<feature type="domain" description="RCK N-terminal" evidence="1">
    <location>
        <begin position="3"/>
        <end position="119"/>
    </location>
</feature>
<dbReference type="AlphaFoldDB" id="A0A6N9NQ06"/>
<dbReference type="Gene3D" id="3.30.70.1450">
    <property type="entry name" value="Regulator of K+ conductance, C-terminal domain"/>
    <property type="match status" value="1"/>
</dbReference>
<keyword evidence="4" id="KW-1185">Reference proteome</keyword>
<dbReference type="PROSITE" id="PS51201">
    <property type="entry name" value="RCK_N"/>
    <property type="match status" value="1"/>
</dbReference>
<evidence type="ECO:0000259" key="1">
    <source>
        <dbReference type="PROSITE" id="PS51201"/>
    </source>
</evidence>
<dbReference type="PANTHER" id="PTHR43833">
    <property type="entry name" value="POTASSIUM CHANNEL PROTEIN 2-RELATED-RELATED"/>
    <property type="match status" value="1"/>
</dbReference>
<dbReference type="Pfam" id="PF02254">
    <property type="entry name" value="TrkA_N"/>
    <property type="match status" value="1"/>
</dbReference>
<protein>
    <submittedName>
        <fullName evidence="3">NAD(P)H-binding protein</fullName>
    </submittedName>
</protein>
<dbReference type="SUPFAM" id="SSF51735">
    <property type="entry name" value="NAD(P)-binding Rossmann-fold domains"/>
    <property type="match status" value="1"/>
</dbReference>
<dbReference type="InterPro" id="IPR006037">
    <property type="entry name" value="RCK_C"/>
</dbReference>
<dbReference type="InterPro" id="IPR036291">
    <property type="entry name" value="NAD(P)-bd_dom_sf"/>
</dbReference>
<comment type="caution">
    <text evidence="3">The sequence shown here is derived from an EMBL/GenBank/DDBJ whole genome shotgun (WGS) entry which is preliminary data.</text>
</comment>
<dbReference type="GO" id="GO:0006813">
    <property type="term" value="P:potassium ion transport"/>
    <property type="evidence" value="ECO:0007669"/>
    <property type="project" value="InterPro"/>
</dbReference>
<evidence type="ECO:0000313" key="4">
    <source>
        <dbReference type="Proteomes" id="UP000470771"/>
    </source>
</evidence>
<dbReference type="RefSeq" id="WP_160634144.1">
    <property type="nucleotide sequence ID" value="NZ_WWNE01000014.1"/>
</dbReference>
<accession>A0A6N9NQ06</accession>
<dbReference type="InterPro" id="IPR036721">
    <property type="entry name" value="RCK_C_sf"/>
</dbReference>
<dbReference type="InterPro" id="IPR050721">
    <property type="entry name" value="Trk_Ktr_HKT_K-transport"/>
</dbReference>
<feature type="domain" description="RCK C-terminal" evidence="2">
    <location>
        <begin position="137"/>
        <end position="232"/>
    </location>
</feature>
<dbReference type="PROSITE" id="PS51202">
    <property type="entry name" value="RCK_C"/>
    <property type="match status" value="1"/>
</dbReference>
<sequence length="232" mass="25842">MKNSRFAVIGLGQFGNVIAKKLSERGAEVIAIDNSESNIEDISDDVALAICMDATDKKALMAQNIQDVDAVIICIGEDFEALLLSTVYCQELKVKRIISRANDAQQRRILEKMGVEEILSPEDEVGKVVAERLMNPSVVSVLQLPDDYEIAEVKAPKGVLNRSLQDIDLRGKYKLNLVTIKREYEVKSEEGENIFDQHIIGVPTPETIIYETDTIVVFGTTKDIGRFIDINQ</sequence>
<reference evidence="3 4" key="1">
    <citation type="submission" date="2019-12" db="EMBL/GenBank/DDBJ databases">
        <authorList>
            <person name="Zhao J."/>
        </authorList>
    </citation>
    <scope>NUCLEOTIDE SEQUENCE [LARGE SCALE GENOMIC DNA]</scope>
    <source>
        <strain evidence="3 4">S-15</strain>
    </source>
</reference>
<dbReference type="InterPro" id="IPR003148">
    <property type="entry name" value="RCK_N"/>
</dbReference>
<gene>
    <name evidence="3" type="ORF">GQN54_13740</name>
</gene>
<organism evidence="3 4">
    <name type="scientific">Acidiluteibacter ferrifornacis</name>
    <dbReference type="NCBI Taxonomy" id="2692424"/>
    <lineage>
        <taxon>Bacteria</taxon>
        <taxon>Pseudomonadati</taxon>
        <taxon>Bacteroidota</taxon>
        <taxon>Flavobacteriia</taxon>
        <taxon>Flavobacteriales</taxon>
        <taxon>Cryomorphaceae</taxon>
        <taxon>Acidiluteibacter</taxon>
    </lineage>
</organism>
<dbReference type="EMBL" id="WWNE01000014">
    <property type="protein sequence ID" value="NBG67187.1"/>
    <property type="molecule type" value="Genomic_DNA"/>
</dbReference>
<dbReference type="Proteomes" id="UP000470771">
    <property type="component" value="Unassembled WGS sequence"/>
</dbReference>
<proteinExistence type="predicted"/>
<evidence type="ECO:0000259" key="2">
    <source>
        <dbReference type="PROSITE" id="PS51202"/>
    </source>
</evidence>
<dbReference type="Pfam" id="PF02080">
    <property type="entry name" value="TrkA_C"/>
    <property type="match status" value="1"/>
</dbReference>
<dbReference type="PANTHER" id="PTHR43833:SF7">
    <property type="entry name" value="KTR SYSTEM POTASSIUM UPTAKE PROTEIN C"/>
    <property type="match status" value="1"/>
</dbReference>
<evidence type="ECO:0000313" key="3">
    <source>
        <dbReference type="EMBL" id="NBG67187.1"/>
    </source>
</evidence>